<evidence type="ECO:0000256" key="6">
    <source>
        <dbReference type="ARBA" id="ARBA00022692"/>
    </source>
</evidence>
<dbReference type="PROSITE" id="PS50109">
    <property type="entry name" value="HIS_KIN"/>
    <property type="match status" value="1"/>
</dbReference>
<dbReference type="SMART" id="SM00388">
    <property type="entry name" value="HisKA"/>
    <property type="match status" value="1"/>
</dbReference>
<keyword evidence="6" id="KW-0812">Transmembrane</keyword>
<dbReference type="InterPro" id="IPR004358">
    <property type="entry name" value="Sig_transdc_His_kin-like_C"/>
</dbReference>
<dbReference type="EC" id="2.7.13.3" evidence="3"/>
<evidence type="ECO:0000256" key="1">
    <source>
        <dbReference type="ARBA" id="ARBA00000085"/>
    </source>
</evidence>
<keyword evidence="4" id="KW-0597">Phosphoprotein</keyword>
<evidence type="ECO:0000256" key="5">
    <source>
        <dbReference type="ARBA" id="ARBA00022679"/>
    </source>
</evidence>
<keyword evidence="9" id="KW-0902">Two-component regulatory system</keyword>
<comment type="catalytic activity">
    <reaction evidence="1">
        <text>ATP + protein L-histidine = ADP + protein N-phospho-L-histidine.</text>
        <dbReference type="EC" id="2.7.13.3"/>
    </reaction>
</comment>
<dbReference type="GO" id="GO:0005886">
    <property type="term" value="C:plasma membrane"/>
    <property type="evidence" value="ECO:0007669"/>
    <property type="project" value="TreeGrafter"/>
</dbReference>
<evidence type="ECO:0000259" key="11">
    <source>
        <dbReference type="PROSITE" id="PS50109"/>
    </source>
</evidence>
<gene>
    <name evidence="12" type="ORF">RASY3_12710</name>
</gene>
<dbReference type="SUPFAM" id="SSF55874">
    <property type="entry name" value="ATPase domain of HSP90 chaperone/DNA topoisomerase II/histidine kinase"/>
    <property type="match status" value="1"/>
</dbReference>
<dbReference type="AlphaFoldDB" id="A0A011VS90"/>
<dbReference type="SUPFAM" id="SSF47384">
    <property type="entry name" value="Homodimeric domain of signal transducing histidine kinase"/>
    <property type="match status" value="1"/>
</dbReference>
<name>A0A011VS90_RUMAL</name>
<keyword evidence="8" id="KW-1133">Transmembrane helix</keyword>
<dbReference type="InterPro" id="IPR003594">
    <property type="entry name" value="HATPase_dom"/>
</dbReference>
<dbReference type="Pfam" id="PF02518">
    <property type="entry name" value="HATPase_c"/>
    <property type="match status" value="1"/>
</dbReference>
<reference evidence="12 13" key="1">
    <citation type="submission" date="2013-06" db="EMBL/GenBank/DDBJ databases">
        <title>Rumen cellulosomics: divergent fiber-degrading strategies revealed by comparative genome-wide analysis of six Ruminococcal strains.</title>
        <authorList>
            <person name="Dassa B."/>
            <person name="Borovok I."/>
            <person name="Lamed R."/>
            <person name="Flint H."/>
            <person name="Yeoman C.J."/>
            <person name="White B."/>
            <person name="Bayer E.A."/>
        </authorList>
    </citation>
    <scope>NUCLEOTIDE SEQUENCE [LARGE SCALE GENOMIC DNA]</scope>
    <source>
        <strain evidence="12 13">SY3</strain>
    </source>
</reference>
<sequence>MIWCLAAAIAVIIILSVKIYLLKKSAREIVDGFSDKLEKDTNTVIDISSRDKDMLFLADSINKQLKLLRKEHLQYHQGNTELKTAITNISHDIRTPLTAIYGYLDMLQQTDDPEKHKKYIAIMKERAELMKQLTEELFRYSVIVSEENEMQTESVNVVQVLEDSIMGYFAALNEKGIVPEVQLTEEAVIRELNKEYLARIFSNLLNNALKYSDGDLLIKLSAEGVITFTNTAKDLSAVEVEQLFDRFYTVEAAHHSTGLGLSIARTLVERMGGTITAEYADSKLTIRIAL</sequence>
<keyword evidence="5" id="KW-0808">Transferase</keyword>
<dbReference type="SMART" id="SM00387">
    <property type="entry name" value="HATPase_c"/>
    <property type="match status" value="1"/>
</dbReference>
<evidence type="ECO:0000256" key="9">
    <source>
        <dbReference type="ARBA" id="ARBA00023012"/>
    </source>
</evidence>
<proteinExistence type="predicted"/>
<dbReference type="InterPro" id="IPR003661">
    <property type="entry name" value="HisK_dim/P_dom"/>
</dbReference>
<evidence type="ECO:0000256" key="10">
    <source>
        <dbReference type="ARBA" id="ARBA00023136"/>
    </source>
</evidence>
<evidence type="ECO:0000256" key="3">
    <source>
        <dbReference type="ARBA" id="ARBA00012438"/>
    </source>
</evidence>
<dbReference type="PRINTS" id="PR00344">
    <property type="entry name" value="BCTRLSENSOR"/>
</dbReference>
<dbReference type="PANTHER" id="PTHR45528">
    <property type="entry name" value="SENSOR HISTIDINE KINASE CPXA"/>
    <property type="match status" value="1"/>
</dbReference>
<dbReference type="EMBL" id="JEOB01000004">
    <property type="protein sequence ID" value="EXM37453.1"/>
    <property type="molecule type" value="Genomic_DNA"/>
</dbReference>
<keyword evidence="7 12" id="KW-0418">Kinase</keyword>
<evidence type="ECO:0000256" key="2">
    <source>
        <dbReference type="ARBA" id="ARBA00004141"/>
    </source>
</evidence>
<comment type="subcellular location">
    <subcellularLocation>
        <location evidence="2">Membrane</location>
        <topology evidence="2">Multi-pass membrane protein</topology>
    </subcellularLocation>
</comment>
<evidence type="ECO:0000256" key="4">
    <source>
        <dbReference type="ARBA" id="ARBA00022553"/>
    </source>
</evidence>
<protein>
    <recommendedName>
        <fullName evidence="3">histidine kinase</fullName>
        <ecNumber evidence="3">2.7.13.3</ecNumber>
    </recommendedName>
</protein>
<dbReference type="Proteomes" id="UP000021369">
    <property type="component" value="Unassembled WGS sequence"/>
</dbReference>
<dbReference type="PANTHER" id="PTHR45528:SF8">
    <property type="entry name" value="HISTIDINE KINASE"/>
    <property type="match status" value="1"/>
</dbReference>
<feature type="domain" description="Histidine kinase" evidence="11">
    <location>
        <begin position="88"/>
        <end position="290"/>
    </location>
</feature>
<dbReference type="OrthoDB" id="335833at2"/>
<evidence type="ECO:0000313" key="13">
    <source>
        <dbReference type="Proteomes" id="UP000021369"/>
    </source>
</evidence>
<keyword evidence="10" id="KW-0472">Membrane</keyword>
<keyword evidence="13" id="KW-1185">Reference proteome</keyword>
<dbReference type="Gene3D" id="1.10.287.130">
    <property type="match status" value="1"/>
</dbReference>
<dbReference type="Gene3D" id="3.30.565.10">
    <property type="entry name" value="Histidine kinase-like ATPase, C-terminal domain"/>
    <property type="match status" value="1"/>
</dbReference>
<dbReference type="InterPro" id="IPR036890">
    <property type="entry name" value="HATPase_C_sf"/>
</dbReference>
<organism evidence="12 13">
    <name type="scientific">Ruminococcus albus SY3</name>
    <dbReference type="NCBI Taxonomy" id="1341156"/>
    <lineage>
        <taxon>Bacteria</taxon>
        <taxon>Bacillati</taxon>
        <taxon>Bacillota</taxon>
        <taxon>Clostridia</taxon>
        <taxon>Eubacteriales</taxon>
        <taxon>Oscillospiraceae</taxon>
        <taxon>Ruminococcus</taxon>
    </lineage>
</organism>
<dbReference type="GO" id="GO:0000155">
    <property type="term" value="F:phosphorelay sensor kinase activity"/>
    <property type="evidence" value="ECO:0007669"/>
    <property type="project" value="InterPro"/>
</dbReference>
<evidence type="ECO:0000256" key="8">
    <source>
        <dbReference type="ARBA" id="ARBA00022989"/>
    </source>
</evidence>
<dbReference type="InterPro" id="IPR050398">
    <property type="entry name" value="HssS/ArlS-like"/>
</dbReference>
<evidence type="ECO:0000313" key="12">
    <source>
        <dbReference type="EMBL" id="EXM37453.1"/>
    </source>
</evidence>
<dbReference type="RefSeq" id="WP_037288851.1">
    <property type="nucleotide sequence ID" value="NZ_JEOB01000004.1"/>
</dbReference>
<dbReference type="CDD" id="cd00082">
    <property type="entry name" value="HisKA"/>
    <property type="match status" value="1"/>
</dbReference>
<dbReference type="InterPro" id="IPR005467">
    <property type="entry name" value="His_kinase_dom"/>
</dbReference>
<dbReference type="Pfam" id="PF00512">
    <property type="entry name" value="HisKA"/>
    <property type="match status" value="1"/>
</dbReference>
<accession>A0A011VS90</accession>
<dbReference type="InterPro" id="IPR036097">
    <property type="entry name" value="HisK_dim/P_sf"/>
</dbReference>
<comment type="caution">
    <text evidence="12">The sequence shown here is derived from an EMBL/GenBank/DDBJ whole genome shotgun (WGS) entry which is preliminary data.</text>
</comment>
<dbReference type="PATRIC" id="fig|1341156.4.peg.3566"/>
<evidence type="ECO:0000256" key="7">
    <source>
        <dbReference type="ARBA" id="ARBA00022777"/>
    </source>
</evidence>